<keyword evidence="2" id="KW-0812">Transmembrane</keyword>
<feature type="transmembrane region" description="Helical" evidence="2">
    <location>
        <begin position="177"/>
        <end position="197"/>
    </location>
</feature>
<evidence type="ECO:0000313" key="3">
    <source>
        <dbReference type="EMBL" id="RFA07446.1"/>
    </source>
</evidence>
<dbReference type="AlphaFoldDB" id="A0A3E0VC05"/>
<feature type="transmembrane region" description="Helical" evidence="2">
    <location>
        <begin position="91"/>
        <end position="112"/>
    </location>
</feature>
<feature type="region of interest" description="Disordered" evidence="1">
    <location>
        <begin position="1"/>
        <end position="27"/>
    </location>
</feature>
<evidence type="ECO:0000256" key="1">
    <source>
        <dbReference type="SAM" id="MobiDB-lite"/>
    </source>
</evidence>
<dbReference type="RefSeq" id="WP_116283986.1">
    <property type="nucleotide sequence ID" value="NZ_NBXA01000026.1"/>
</dbReference>
<dbReference type="EMBL" id="NBXA01000026">
    <property type="protein sequence ID" value="RFA07446.1"/>
    <property type="molecule type" value="Genomic_DNA"/>
</dbReference>
<feature type="transmembrane region" description="Helical" evidence="2">
    <location>
        <begin position="59"/>
        <end position="79"/>
    </location>
</feature>
<dbReference type="OrthoDB" id="5124978at2"/>
<feature type="compositionally biased region" description="Low complexity" evidence="1">
    <location>
        <begin position="8"/>
        <end position="27"/>
    </location>
</feature>
<evidence type="ECO:0000313" key="4">
    <source>
        <dbReference type="Proteomes" id="UP000256709"/>
    </source>
</evidence>
<feature type="transmembrane region" description="Helical" evidence="2">
    <location>
        <begin position="151"/>
        <end position="170"/>
    </location>
</feature>
<name>A0A3E0VC05_9MICO</name>
<sequence length="418" mass="43143">MSTRFDRAPSATSDPSPSSSPSSVPDATSTLSQLIAATSGGPAAISRLRARIRQDGNVSAGYLGLGFVVLGGLLMVRGLASLAWSWSGGPFRWLTLLAWGLLIVLFVGSVLAAKRNGGIIPGRLSRLLTGTGVLCIALDLAAFTVDGGTTALYPTTMIGFGACLLACLPLQLLRRSVFGAVCLAVGGGGALVVGYLFDPSSLSAGVTGLLLGLTPVVAGISMIGASDRYLGRKIDRAVTESLVTASAVGHGMGSVSELRRLDSAAESLLASVSRLPVDHPIDADTAARAELLGDDLRLALLSDHEQTWLQIAVTESERLSRSVSIDDPGLLAATLEPGRRGNLLALTWLCAATATAPVLELAFSGSAGGGVAPVTVVFALTDTRRRGIDPAVWPLFDRLGRYTMEVGADRALVRVDLG</sequence>
<proteinExistence type="predicted"/>
<keyword evidence="2" id="KW-0472">Membrane</keyword>
<comment type="caution">
    <text evidence="3">The sequence shown here is derived from an EMBL/GenBank/DDBJ whole genome shotgun (WGS) entry which is preliminary data.</text>
</comment>
<dbReference type="Proteomes" id="UP000256709">
    <property type="component" value="Unassembled WGS sequence"/>
</dbReference>
<organism evidence="3 4">
    <name type="scientific">Subtercola boreus</name>
    <dbReference type="NCBI Taxonomy" id="120213"/>
    <lineage>
        <taxon>Bacteria</taxon>
        <taxon>Bacillati</taxon>
        <taxon>Actinomycetota</taxon>
        <taxon>Actinomycetes</taxon>
        <taxon>Micrococcales</taxon>
        <taxon>Microbacteriaceae</taxon>
        <taxon>Subtercola</taxon>
    </lineage>
</organism>
<reference evidence="3 4" key="1">
    <citation type="submission" date="2017-04" db="EMBL/GenBank/DDBJ databases">
        <title>Comparative genome analysis of Subtercola boreus.</title>
        <authorList>
            <person name="Cho Y.-J."/>
            <person name="Cho A."/>
            <person name="Kim O.-S."/>
            <person name="Lee J.-I."/>
        </authorList>
    </citation>
    <scope>NUCLEOTIDE SEQUENCE [LARGE SCALE GENOMIC DNA]</scope>
    <source>
        <strain evidence="3 4">P27444</strain>
    </source>
</reference>
<keyword evidence="2" id="KW-1133">Transmembrane helix</keyword>
<feature type="transmembrane region" description="Helical" evidence="2">
    <location>
        <begin position="124"/>
        <end position="145"/>
    </location>
</feature>
<evidence type="ECO:0000256" key="2">
    <source>
        <dbReference type="SAM" id="Phobius"/>
    </source>
</evidence>
<protein>
    <submittedName>
        <fullName evidence="3">Uncharacterized protein</fullName>
    </submittedName>
</protein>
<accession>A0A3E0VC05</accession>
<gene>
    <name evidence="3" type="ORF">B7R21_14715</name>
</gene>
<feature type="transmembrane region" description="Helical" evidence="2">
    <location>
        <begin position="203"/>
        <end position="225"/>
    </location>
</feature>